<proteinExistence type="predicted"/>
<reference evidence="3" key="1">
    <citation type="journal article" date="2014" name="Int. J. Syst. Evol. Microbiol.">
        <title>Complete genome sequence of Corynebacterium casei LMG S-19264T (=DSM 44701T), isolated from a smear-ripened cheese.</title>
        <authorList>
            <consortium name="US DOE Joint Genome Institute (JGI-PGF)"/>
            <person name="Walter F."/>
            <person name="Albersmeier A."/>
            <person name="Kalinowski J."/>
            <person name="Ruckert C."/>
        </authorList>
    </citation>
    <scope>NUCLEOTIDE SEQUENCE</scope>
    <source>
        <strain evidence="3">JCM 4335</strain>
    </source>
</reference>
<evidence type="ECO:0000259" key="2">
    <source>
        <dbReference type="Pfam" id="PF09509"/>
    </source>
</evidence>
<evidence type="ECO:0000256" key="1">
    <source>
        <dbReference type="SAM" id="MobiDB-lite"/>
    </source>
</evidence>
<dbReference type="InterPro" id="IPR012654">
    <property type="entry name" value="CHP02391"/>
</dbReference>
<protein>
    <recommendedName>
        <fullName evidence="2">Conserved hypothetical protein CHP02391 domain-containing protein</fullName>
    </recommendedName>
</protein>
<sequence length="380" mass="42062">MIVRTIAPEGMPRPTGEDGHVLLDVVWQHFSASLRWPTFDYVDRKLYASGLKFEEAVQQLCPALLRGVDADLWRLPQGLTELSLTVAGAANCANTLVPINGVLVMVRTAALIEPHYQPKEPGALPELRPDDLPPPVDDVDLALLTKKSRFVSFALALHEPCFRGGGHNLDDLDWTLRYDRDIRPFAGVHRLDEYWRIREQMLGPARVEADNTPFGQRLEPTFAPRLTAVPVGSEGGKSTEAMEVTCMLHPLIAEVAAERYSGGFYYDAVRSALQAVEHRVQNLAGTTEVGERLMGFAFGNKPDPPKITATRSTGGSLESEQNGMQFLFKGAMGALRNPRMHGPDEKDARDEADEMLVFASFLMRRLDIEDEQRIAASSSP</sequence>
<reference evidence="3" key="2">
    <citation type="submission" date="2020-09" db="EMBL/GenBank/DDBJ databases">
        <authorList>
            <person name="Sun Q."/>
            <person name="Ohkuma M."/>
        </authorList>
    </citation>
    <scope>NUCLEOTIDE SEQUENCE</scope>
    <source>
        <strain evidence="3">JCM 4335</strain>
    </source>
</reference>
<evidence type="ECO:0000313" key="4">
    <source>
        <dbReference type="Proteomes" id="UP000654123"/>
    </source>
</evidence>
<accession>A0A918EJD0</accession>
<organism evidence="3 4">
    <name type="scientific">Streptomyces roseolilacinus</name>
    <dbReference type="NCBI Taxonomy" id="66904"/>
    <lineage>
        <taxon>Bacteria</taxon>
        <taxon>Bacillati</taxon>
        <taxon>Actinomycetota</taxon>
        <taxon>Actinomycetes</taxon>
        <taxon>Kitasatosporales</taxon>
        <taxon>Streptomycetaceae</taxon>
        <taxon>Streptomyces</taxon>
    </lineage>
</organism>
<dbReference type="NCBIfam" id="TIGR02391">
    <property type="entry name" value="hypoth_ymh"/>
    <property type="match status" value="1"/>
</dbReference>
<dbReference type="Pfam" id="PF09509">
    <property type="entry name" value="Hypoth_Ymh"/>
    <property type="match status" value="1"/>
</dbReference>
<dbReference type="EMBL" id="BMSV01000001">
    <property type="protein sequence ID" value="GGP89583.1"/>
    <property type="molecule type" value="Genomic_DNA"/>
</dbReference>
<feature type="domain" description="Conserved hypothetical protein CHP02391" evidence="2">
    <location>
        <begin position="248"/>
        <end position="366"/>
    </location>
</feature>
<gene>
    <name evidence="3" type="ORF">GCM10010249_04290</name>
</gene>
<dbReference type="AlphaFoldDB" id="A0A918EJD0"/>
<dbReference type="Proteomes" id="UP000654123">
    <property type="component" value="Unassembled WGS sequence"/>
</dbReference>
<comment type="caution">
    <text evidence="3">The sequence shown here is derived from an EMBL/GenBank/DDBJ whole genome shotgun (WGS) entry which is preliminary data.</text>
</comment>
<name>A0A918EJD0_9ACTN</name>
<keyword evidence="4" id="KW-1185">Reference proteome</keyword>
<feature type="region of interest" description="Disordered" evidence="1">
    <location>
        <begin position="296"/>
        <end position="318"/>
    </location>
</feature>
<dbReference type="RefSeq" id="WP_229839935.1">
    <property type="nucleotide sequence ID" value="NZ_BMSV01000001.1"/>
</dbReference>
<evidence type="ECO:0000313" key="3">
    <source>
        <dbReference type="EMBL" id="GGP89583.1"/>
    </source>
</evidence>
<feature type="compositionally biased region" description="Polar residues" evidence="1">
    <location>
        <begin position="309"/>
        <end position="318"/>
    </location>
</feature>